<dbReference type="Gene3D" id="2.30.22.10">
    <property type="entry name" value="Head domain of nucleotide exchange factor GrpE"/>
    <property type="match status" value="1"/>
</dbReference>
<dbReference type="SUPFAM" id="SSF51064">
    <property type="entry name" value="Head domain of nucleotide exchange factor GrpE"/>
    <property type="match status" value="1"/>
</dbReference>
<dbReference type="InterPro" id="IPR009012">
    <property type="entry name" value="GrpE_head"/>
</dbReference>
<sequence>MSHRNRSRRRPRATAAAMPADSTPESFLGALAATRVHTAKLVRGMDAHRAHSEEVLREINRHELDTKRMLDGLARVLDACHRLLDDKTETDVERYRASVRRVSGLLDDLLSNHSRMELIGRTGEIADPETHEVIEVRDDGATARDTVLKVVDRGIRFRGELLRPASVIVSSGKDPSA</sequence>
<dbReference type="InterPro" id="IPR000740">
    <property type="entry name" value="GrpE"/>
</dbReference>
<organism evidence="3 4">
    <name type="scientific">Actinomycetospora chibensis</name>
    <dbReference type="NCBI Taxonomy" id="663606"/>
    <lineage>
        <taxon>Bacteria</taxon>
        <taxon>Bacillati</taxon>
        <taxon>Actinomycetota</taxon>
        <taxon>Actinomycetes</taxon>
        <taxon>Pseudonocardiales</taxon>
        <taxon>Pseudonocardiaceae</taxon>
        <taxon>Actinomycetospora</taxon>
    </lineage>
</organism>
<dbReference type="PRINTS" id="PR00773">
    <property type="entry name" value="GRPEPROTEIN"/>
</dbReference>
<evidence type="ECO:0000256" key="2">
    <source>
        <dbReference type="SAM" id="MobiDB-lite"/>
    </source>
</evidence>
<gene>
    <name evidence="3" type="primary">grpE</name>
    <name evidence="3" type="ORF">ACFPEL_12675</name>
</gene>
<dbReference type="Pfam" id="PF01025">
    <property type="entry name" value="GrpE"/>
    <property type="match status" value="1"/>
</dbReference>
<keyword evidence="1" id="KW-0143">Chaperone</keyword>
<feature type="compositionally biased region" description="Basic residues" evidence="2">
    <location>
        <begin position="1"/>
        <end position="12"/>
    </location>
</feature>
<reference evidence="4" key="1">
    <citation type="journal article" date="2019" name="Int. J. Syst. Evol. Microbiol.">
        <title>The Global Catalogue of Microorganisms (GCM) 10K type strain sequencing project: providing services to taxonomists for standard genome sequencing and annotation.</title>
        <authorList>
            <consortium name="The Broad Institute Genomics Platform"/>
            <consortium name="The Broad Institute Genome Sequencing Center for Infectious Disease"/>
            <person name="Wu L."/>
            <person name="Ma J."/>
        </authorList>
    </citation>
    <scope>NUCLEOTIDE SEQUENCE [LARGE SCALE GENOMIC DNA]</scope>
    <source>
        <strain evidence="4">CCUG 50347</strain>
    </source>
</reference>
<dbReference type="EMBL" id="JBHSIM010000024">
    <property type="protein sequence ID" value="MFC4833259.1"/>
    <property type="molecule type" value="Genomic_DNA"/>
</dbReference>
<dbReference type="Proteomes" id="UP001595909">
    <property type="component" value="Unassembled WGS sequence"/>
</dbReference>
<protein>
    <submittedName>
        <fullName evidence="3">Nucleotide exchange factor GrpE</fullName>
    </submittedName>
</protein>
<accession>A0ABV9RI80</accession>
<name>A0ABV9RI80_9PSEU</name>
<evidence type="ECO:0000256" key="1">
    <source>
        <dbReference type="ARBA" id="ARBA00023186"/>
    </source>
</evidence>
<proteinExistence type="predicted"/>
<dbReference type="RefSeq" id="WP_274192327.1">
    <property type="nucleotide sequence ID" value="NZ_BAABHN010000024.1"/>
</dbReference>
<keyword evidence="4" id="KW-1185">Reference proteome</keyword>
<comment type="caution">
    <text evidence="3">The sequence shown here is derived from an EMBL/GenBank/DDBJ whole genome shotgun (WGS) entry which is preliminary data.</text>
</comment>
<evidence type="ECO:0000313" key="4">
    <source>
        <dbReference type="Proteomes" id="UP001595909"/>
    </source>
</evidence>
<feature type="region of interest" description="Disordered" evidence="2">
    <location>
        <begin position="1"/>
        <end position="22"/>
    </location>
</feature>
<evidence type="ECO:0000313" key="3">
    <source>
        <dbReference type="EMBL" id="MFC4833259.1"/>
    </source>
</evidence>